<dbReference type="PANTHER" id="PTHR38940:SF4">
    <property type="entry name" value="OS01G0775100 PROTEIN"/>
    <property type="match status" value="1"/>
</dbReference>
<dbReference type="SMART" id="SM00719">
    <property type="entry name" value="Plus3"/>
    <property type="match status" value="1"/>
</dbReference>
<name>A0AAD2E4W5_9LAMI</name>
<dbReference type="SUPFAM" id="SSF159042">
    <property type="entry name" value="Plus3-like"/>
    <property type="match status" value="1"/>
</dbReference>
<dbReference type="SUPFAM" id="SSF57756">
    <property type="entry name" value="Retrovirus zinc finger-like domains"/>
    <property type="match status" value="1"/>
</dbReference>
<dbReference type="InterPro" id="IPR036128">
    <property type="entry name" value="Plus3-like_sf"/>
</dbReference>
<protein>
    <recommendedName>
        <fullName evidence="3">CCHC-type domain-containing protein</fullName>
    </recommendedName>
</protein>
<feature type="region of interest" description="Disordered" evidence="2">
    <location>
        <begin position="339"/>
        <end position="360"/>
    </location>
</feature>
<dbReference type="InterPro" id="IPR004343">
    <property type="entry name" value="Plus-3_dom"/>
</dbReference>
<reference evidence="4" key="1">
    <citation type="submission" date="2023-05" db="EMBL/GenBank/DDBJ databases">
        <authorList>
            <person name="Huff M."/>
        </authorList>
    </citation>
    <scope>NUCLEOTIDE SEQUENCE</scope>
</reference>
<feature type="compositionally biased region" description="Basic and acidic residues" evidence="2">
    <location>
        <begin position="339"/>
        <end position="350"/>
    </location>
</feature>
<dbReference type="GO" id="GO:0008270">
    <property type="term" value="F:zinc ion binding"/>
    <property type="evidence" value="ECO:0007669"/>
    <property type="project" value="UniProtKB-KW"/>
</dbReference>
<dbReference type="EMBL" id="OU503051">
    <property type="protein sequence ID" value="CAI9778842.1"/>
    <property type="molecule type" value="Genomic_DNA"/>
</dbReference>
<dbReference type="SMART" id="SM00343">
    <property type="entry name" value="ZnF_C2HC"/>
    <property type="match status" value="2"/>
</dbReference>
<dbReference type="AlphaFoldDB" id="A0AAD2E4W5"/>
<organism evidence="4 5">
    <name type="scientific">Fraxinus pennsylvanica</name>
    <dbReference type="NCBI Taxonomy" id="56036"/>
    <lineage>
        <taxon>Eukaryota</taxon>
        <taxon>Viridiplantae</taxon>
        <taxon>Streptophyta</taxon>
        <taxon>Embryophyta</taxon>
        <taxon>Tracheophyta</taxon>
        <taxon>Spermatophyta</taxon>
        <taxon>Magnoliopsida</taxon>
        <taxon>eudicotyledons</taxon>
        <taxon>Gunneridae</taxon>
        <taxon>Pentapetalae</taxon>
        <taxon>asterids</taxon>
        <taxon>lamiids</taxon>
        <taxon>Lamiales</taxon>
        <taxon>Oleaceae</taxon>
        <taxon>Oleeae</taxon>
        <taxon>Fraxinus</taxon>
    </lineage>
</organism>
<keyword evidence="5" id="KW-1185">Reference proteome</keyword>
<gene>
    <name evidence="4" type="ORF">FPE_LOCUS26272</name>
</gene>
<dbReference type="GO" id="GO:0003677">
    <property type="term" value="F:DNA binding"/>
    <property type="evidence" value="ECO:0007669"/>
    <property type="project" value="InterPro"/>
</dbReference>
<dbReference type="InterPro" id="IPR001878">
    <property type="entry name" value="Znf_CCHC"/>
</dbReference>
<evidence type="ECO:0000259" key="3">
    <source>
        <dbReference type="PROSITE" id="PS50158"/>
    </source>
</evidence>
<dbReference type="Pfam" id="PF03126">
    <property type="entry name" value="Plus-3"/>
    <property type="match status" value="1"/>
</dbReference>
<feature type="compositionally biased region" description="Polar residues" evidence="2">
    <location>
        <begin position="888"/>
        <end position="903"/>
    </location>
</feature>
<evidence type="ECO:0000313" key="4">
    <source>
        <dbReference type="EMBL" id="CAI9778842.1"/>
    </source>
</evidence>
<feature type="region of interest" description="Disordered" evidence="2">
    <location>
        <begin position="885"/>
        <end position="908"/>
    </location>
</feature>
<feature type="domain" description="CCHC-type" evidence="3">
    <location>
        <begin position="755"/>
        <end position="770"/>
    </location>
</feature>
<dbReference type="PROSITE" id="PS50158">
    <property type="entry name" value="ZF_CCHC"/>
    <property type="match status" value="1"/>
</dbReference>
<keyword evidence="1" id="KW-0479">Metal-binding</keyword>
<dbReference type="InterPro" id="IPR036875">
    <property type="entry name" value="Znf_CCHC_sf"/>
</dbReference>
<dbReference type="Gene3D" id="4.10.60.10">
    <property type="entry name" value="Zinc finger, CCHC-type"/>
    <property type="match status" value="1"/>
</dbReference>
<feature type="region of interest" description="Disordered" evidence="2">
    <location>
        <begin position="564"/>
        <end position="618"/>
    </location>
</feature>
<evidence type="ECO:0000256" key="2">
    <source>
        <dbReference type="SAM" id="MobiDB-lite"/>
    </source>
</evidence>
<keyword evidence="1" id="KW-0862">Zinc</keyword>
<evidence type="ECO:0000256" key="1">
    <source>
        <dbReference type="PROSITE-ProRule" id="PRU00047"/>
    </source>
</evidence>
<keyword evidence="1" id="KW-0863">Zinc-finger</keyword>
<evidence type="ECO:0000313" key="5">
    <source>
        <dbReference type="Proteomes" id="UP000834106"/>
    </source>
</evidence>
<dbReference type="Gene3D" id="3.90.70.200">
    <property type="entry name" value="Plus-3 domain"/>
    <property type="match status" value="1"/>
</dbReference>
<dbReference type="PANTHER" id="PTHR38940">
    <property type="entry name" value="PLUS3 DOMAIN-CONTAINING PROTEIN"/>
    <property type="match status" value="1"/>
</dbReference>
<dbReference type="Proteomes" id="UP000834106">
    <property type="component" value="Chromosome 16"/>
</dbReference>
<proteinExistence type="predicted"/>
<accession>A0AAD2E4W5</accession>
<sequence length="1118" mass="123015">MTNRDNDDVDLGLSLGSTNHRVRTTLNHSSGAGVNANSEVDIAFAAADPLSELVWSPHKGLSLKCADTSLADKNPFVTWNLGPSNKVFPPSQSVRSRGTEDEKAIDKGNSTILLATIDMDKVGDGTTVAISSRNIPGPLCNASHGHHEDKSGDEVREGVGNHNDEHLRDNGENLRSPENVQNPEIFESSKNIAGHGILTNETSDYMANMEIASSKLNAKVEDVAGSSQIFGFSVAMASESHAVKNSDGLLCPLPNLQPPKEQDNEVTSAPGEENRMKMHHSTSMHHLVKLDSSDENDLYHLDAKQAHSSSDERLPRDKYLPLESAPKNSMIFLNQSKNKEKALSDGDDNGKLSNFEEDSQESVESCNSAGFFPRGKRQCNYEKDFSGGRKKLKNQIQGSSGSTSMIRHGNSFMNWISSMVKCIPNSSQGQAPSLVLHLAHPIDMHDKSHPGILISKKENDSPSQPIGFQTMFQSLYCPRVTRPDTSVSKESHCLEESKQLVVADDIFIENPPITCHRDTGTSCKKILASNAEVNPCQSRNLVGQYRQPWNFTAVNAYGQDACKRNSAGNKPSRSPACSRENAGMSSSDSLHELLNKTANSTSPSFPLEGKGIGNMSNESGSIPSLWITRFSTKTTRLENCNQATDGDFKRSTVCTRVSPLTKVNADFPNAQKSPEARVNSPEDQVDFGAKEMQSFATNSEASLEFKSISKFDPILPCQCKSSEVMAPVFAHRLDALRHITPSNFKCSSTFPSVTCFICGGRGHDMLDCPDVTETELDDLVRSASSFYRVEKSPPLCLRCFQLDHWAVTCPMRSTSRHHQSEMTASFANHDTVGCKQLSAGKEKCSRSLGAQEAHPPVFIDQRACRDRNPNMRSFSSNLLWSVRESTGKRTSSNEGQNNNTSNSEENDLKGIHDLPLCTSVSMKNADALIEMFDVVKKLRISRVDVLRWMNSNVSLSHLNGFFLRLRLGKWGANVGGTGYYVACIAESTGAQREKLDKNSKNSVFVDILGIQSFVGSQYVSNHEFLEEEIRAWWCRIVESGGKIPSLDELKAKFEERMNLVGQNVSQKLKSKEIMLLPSKSSSQNHFSIVLALAPPIWSKVQLNPPPASQLLPLFQRFT</sequence>